<evidence type="ECO:0000313" key="2">
    <source>
        <dbReference type="Proteomes" id="UP001476798"/>
    </source>
</evidence>
<sequence length="100" mass="10384">MAVDEQLSLEARTIAIGGERLPVKAAVAQAAASSGIAVLSPALFTLVTLQHLELTPGMSYTGSAVARGSGQGGYQRRQTLCLLCHSSPLIASERSAMLCR</sequence>
<dbReference type="Proteomes" id="UP001476798">
    <property type="component" value="Unassembled WGS sequence"/>
</dbReference>
<protein>
    <submittedName>
        <fullName evidence="1">Uncharacterized protein</fullName>
    </submittedName>
</protein>
<proteinExistence type="predicted"/>
<keyword evidence="2" id="KW-1185">Reference proteome</keyword>
<organism evidence="1 2">
    <name type="scientific">Goodea atripinnis</name>
    <dbReference type="NCBI Taxonomy" id="208336"/>
    <lineage>
        <taxon>Eukaryota</taxon>
        <taxon>Metazoa</taxon>
        <taxon>Chordata</taxon>
        <taxon>Craniata</taxon>
        <taxon>Vertebrata</taxon>
        <taxon>Euteleostomi</taxon>
        <taxon>Actinopterygii</taxon>
        <taxon>Neopterygii</taxon>
        <taxon>Teleostei</taxon>
        <taxon>Neoteleostei</taxon>
        <taxon>Acanthomorphata</taxon>
        <taxon>Ovalentaria</taxon>
        <taxon>Atherinomorphae</taxon>
        <taxon>Cyprinodontiformes</taxon>
        <taxon>Goodeidae</taxon>
        <taxon>Goodea</taxon>
    </lineage>
</organism>
<accession>A0ABV0NGD3</accession>
<gene>
    <name evidence="1" type="ORF">GOODEAATRI_000551</name>
</gene>
<evidence type="ECO:0000313" key="1">
    <source>
        <dbReference type="EMBL" id="MEQ2170469.1"/>
    </source>
</evidence>
<reference evidence="1 2" key="1">
    <citation type="submission" date="2021-06" db="EMBL/GenBank/DDBJ databases">
        <authorList>
            <person name="Palmer J.M."/>
        </authorList>
    </citation>
    <scope>NUCLEOTIDE SEQUENCE [LARGE SCALE GENOMIC DNA]</scope>
    <source>
        <strain evidence="1 2">GA_2019</strain>
        <tissue evidence="1">Muscle</tissue>
    </source>
</reference>
<name>A0ABV0NGD3_9TELE</name>
<comment type="caution">
    <text evidence="1">The sequence shown here is derived from an EMBL/GenBank/DDBJ whole genome shotgun (WGS) entry which is preliminary data.</text>
</comment>
<dbReference type="EMBL" id="JAHRIO010039996">
    <property type="protein sequence ID" value="MEQ2170469.1"/>
    <property type="molecule type" value="Genomic_DNA"/>
</dbReference>